<reference evidence="2 3" key="1">
    <citation type="journal article" date="2014" name="Am. J. Bot.">
        <title>Genome assembly and annotation for red clover (Trifolium pratense; Fabaceae).</title>
        <authorList>
            <person name="Istvanek J."/>
            <person name="Jaros M."/>
            <person name="Krenek A."/>
            <person name="Repkova J."/>
        </authorList>
    </citation>
    <scope>NUCLEOTIDE SEQUENCE [LARGE SCALE GENOMIC DNA]</scope>
    <source>
        <strain evidence="3">cv. Tatra</strain>
        <tissue evidence="2">Young leaves</tissue>
    </source>
</reference>
<feature type="domain" description="F-box" evidence="1">
    <location>
        <begin position="7"/>
        <end position="47"/>
    </location>
</feature>
<evidence type="ECO:0000313" key="3">
    <source>
        <dbReference type="Proteomes" id="UP000236291"/>
    </source>
</evidence>
<dbReference type="SUPFAM" id="SSF82171">
    <property type="entry name" value="DPP6 N-terminal domain-like"/>
    <property type="match status" value="1"/>
</dbReference>
<dbReference type="SMART" id="SM00256">
    <property type="entry name" value="FBOX"/>
    <property type="match status" value="1"/>
</dbReference>
<dbReference type="STRING" id="57577.A0A2K3N2G0"/>
<dbReference type="Proteomes" id="UP000236291">
    <property type="component" value="Unassembled WGS sequence"/>
</dbReference>
<dbReference type="InterPro" id="IPR051304">
    <property type="entry name" value="SCF_F-box_domain"/>
</dbReference>
<reference evidence="2 3" key="2">
    <citation type="journal article" date="2017" name="Front. Plant Sci.">
        <title>Gene Classification and Mining of Molecular Markers Useful in Red Clover (Trifolium pratense) Breeding.</title>
        <authorList>
            <person name="Istvanek J."/>
            <person name="Dluhosova J."/>
            <person name="Dluhos P."/>
            <person name="Patkova L."/>
            <person name="Nedelnik J."/>
            <person name="Repkova J."/>
        </authorList>
    </citation>
    <scope>NUCLEOTIDE SEQUENCE [LARGE SCALE GENOMIC DNA]</scope>
    <source>
        <strain evidence="3">cv. Tatra</strain>
        <tissue evidence="2">Young leaves</tissue>
    </source>
</reference>
<evidence type="ECO:0000259" key="1">
    <source>
        <dbReference type="SMART" id="SM00256"/>
    </source>
</evidence>
<gene>
    <name evidence="2" type="ORF">L195_g020443</name>
</gene>
<comment type="caution">
    <text evidence="2">The sequence shown here is derived from an EMBL/GenBank/DDBJ whole genome shotgun (WGS) entry which is preliminary data.</text>
</comment>
<protein>
    <submittedName>
        <fullName evidence="2">F-box protein</fullName>
    </submittedName>
</protein>
<dbReference type="AlphaFoldDB" id="A0A2K3N2G0"/>
<proteinExistence type="predicted"/>
<dbReference type="InterPro" id="IPR005174">
    <property type="entry name" value="KIB1-4_b-propeller"/>
</dbReference>
<dbReference type="OrthoDB" id="599103at2759"/>
<dbReference type="Pfam" id="PF00646">
    <property type="entry name" value="F-box"/>
    <property type="match status" value="1"/>
</dbReference>
<dbReference type="PANTHER" id="PTHR47123:SF15">
    <property type="entry name" value="F-BOX PROTEIN SKIP23"/>
    <property type="match status" value="1"/>
</dbReference>
<dbReference type="EMBL" id="ASHM01015313">
    <property type="protein sequence ID" value="PNX97217.1"/>
    <property type="molecule type" value="Genomic_DNA"/>
</dbReference>
<organism evidence="2 3">
    <name type="scientific">Trifolium pratense</name>
    <name type="common">Red clover</name>
    <dbReference type="NCBI Taxonomy" id="57577"/>
    <lineage>
        <taxon>Eukaryota</taxon>
        <taxon>Viridiplantae</taxon>
        <taxon>Streptophyta</taxon>
        <taxon>Embryophyta</taxon>
        <taxon>Tracheophyta</taxon>
        <taxon>Spermatophyta</taxon>
        <taxon>Magnoliopsida</taxon>
        <taxon>eudicotyledons</taxon>
        <taxon>Gunneridae</taxon>
        <taxon>Pentapetalae</taxon>
        <taxon>rosids</taxon>
        <taxon>fabids</taxon>
        <taxon>Fabales</taxon>
        <taxon>Fabaceae</taxon>
        <taxon>Papilionoideae</taxon>
        <taxon>50 kb inversion clade</taxon>
        <taxon>NPAAA clade</taxon>
        <taxon>Hologalegina</taxon>
        <taxon>IRL clade</taxon>
        <taxon>Trifolieae</taxon>
        <taxon>Trifolium</taxon>
    </lineage>
</organism>
<accession>A0A2K3N2G0</accession>
<dbReference type="Gene3D" id="1.20.1280.50">
    <property type="match status" value="1"/>
</dbReference>
<name>A0A2K3N2G0_TRIPR</name>
<dbReference type="Pfam" id="PF03478">
    <property type="entry name" value="Beta-prop_KIB1-4"/>
    <property type="match status" value="1"/>
</dbReference>
<dbReference type="PANTHER" id="PTHR47123">
    <property type="entry name" value="F-BOX PROTEIN SKIP23"/>
    <property type="match status" value="1"/>
</dbReference>
<evidence type="ECO:0000313" key="2">
    <source>
        <dbReference type="EMBL" id="PNX97217.1"/>
    </source>
</evidence>
<dbReference type="InterPro" id="IPR001810">
    <property type="entry name" value="F-box_dom"/>
</dbReference>
<sequence>MVDWSNLPGELVILISEKLDSEFYILRFRSVCTTWRGLVPKPHNLPYNFPKNTVISIPSCISKRSFFLIKPHNQFPWLIKSSQDSRPKTRLWNPVSFDSCFHSLFFNYLNFTQFNVLDLGHYFVHHYYFYPVKLVVATWQRKEQPPSLLTFNPTGQLAMFRSGDHQLTLIPDGTGYIDICVSKGRPYAVASDGRMVTIGPDYSVCLAAEPILGGNNFKFLVECDGELLLVQFGGGACSLSFWEHENDVDDNDCKNADPKIDVFRLDKKKKKWVELTSLGDKVLFLGDKCGFAVSASDLCVAKGNCVIFETKEDILKPLECEMSVYHLDHKGWIQPLSDYLGYSNLFWPPPDWTGFRDFQKQLLSLKGLCCE</sequence>